<evidence type="ECO:0000256" key="3">
    <source>
        <dbReference type="PROSITE-ProRule" id="PRU00221"/>
    </source>
</evidence>
<dbReference type="InterPro" id="IPR036322">
    <property type="entry name" value="WD40_repeat_dom_sf"/>
</dbReference>
<dbReference type="Gene3D" id="3.40.50.300">
    <property type="entry name" value="P-loop containing nucleotide triphosphate hydrolases"/>
    <property type="match status" value="1"/>
</dbReference>
<dbReference type="OrthoDB" id="538223at2759"/>
<dbReference type="EMBL" id="JACGCI010000105">
    <property type="protein sequence ID" value="KAF6745539.1"/>
    <property type="molecule type" value="Genomic_DNA"/>
</dbReference>
<dbReference type="SUPFAM" id="SSF52540">
    <property type="entry name" value="P-loop containing nucleoside triphosphate hydrolases"/>
    <property type="match status" value="1"/>
</dbReference>
<dbReference type="PROSITE" id="PS00678">
    <property type="entry name" value="WD_REPEATS_1"/>
    <property type="match status" value="3"/>
</dbReference>
<feature type="region of interest" description="Disordered" evidence="4">
    <location>
        <begin position="29"/>
        <end position="58"/>
    </location>
</feature>
<dbReference type="InterPro" id="IPR027417">
    <property type="entry name" value="P-loop_NTPase"/>
</dbReference>
<dbReference type="SMART" id="SM00320">
    <property type="entry name" value="WD40"/>
    <property type="match status" value="11"/>
</dbReference>
<feature type="domain" description="Nephrocystin 3-like N-terminal" evidence="5">
    <location>
        <begin position="301"/>
        <end position="461"/>
    </location>
</feature>
<evidence type="ECO:0000256" key="4">
    <source>
        <dbReference type="SAM" id="MobiDB-lite"/>
    </source>
</evidence>
<feature type="repeat" description="WD" evidence="3">
    <location>
        <begin position="1254"/>
        <end position="1283"/>
    </location>
</feature>
<dbReference type="SUPFAM" id="SSF50978">
    <property type="entry name" value="WD40 repeat-like"/>
    <property type="match status" value="1"/>
</dbReference>
<keyword evidence="2" id="KW-0677">Repeat</keyword>
<dbReference type="InterPro" id="IPR001680">
    <property type="entry name" value="WD40_rpt"/>
</dbReference>
<dbReference type="PRINTS" id="PR00320">
    <property type="entry name" value="GPROTEINBRPT"/>
</dbReference>
<dbReference type="Gene3D" id="2.130.10.10">
    <property type="entry name" value="YVTN repeat-like/Quinoprotein amine dehydrogenase"/>
    <property type="match status" value="3"/>
</dbReference>
<evidence type="ECO:0000313" key="7">
    <source>
        <dbReference type="Proteomes" id="UP000521943"/>
    </source>
</evidence>
<proteinExistence type="predicted"/>
<comment type="caution">
    <text evidence="6">The sequence shown here is derived from an EMBL/GenBank/DDBJ whole genome shotgun (WGS) entry which is preliminary data.</text>
</comment>
<sequence length="1580" mass="175125">MKGTGTDEGPTSRKRDIFLKPFRWLKRTSRLRGYPRSPRSRQDEHSQTVESPDLPNNIGLESIYPGTQATKLEDLQASSLPGIGTTIYEGVKTTLQTVADIGEGFPPLKGTAQGLLAIFNAIDGYKENHDEFKRLLERVNALSRIMVSCPCDANDISPEVKGRFSGLAQAIEQHRQTLEGKLDPTRSKAERVFLHPQDRQAVAKITQEIRFAVEISMVSYVRRNYTRSIVDRANTFRYLSDHASVLLDDNVRNMGNIEQKVNRLIRSELLKRLGEVVGAEFNNATRGTGCIAGTRISLLAKMHSWAEDDTSPSLYWLSGAAGTGKSTVSRTFCAQLDERGALGATHFCSLQDKDQRDVYLIIPTLARILAETRPQFGDALEKILESDKTCRNPTKMTPHDQYLKLIIWPAKEMFKSTGHGLLVLCVDALDECEDKEAIGLFLDAVLRQEEQIPVKLLLTSRPEVHLRERFEDLPHHQCFRLHEIERHIVEADITLYLTARLKGVRDIYKAYETSWPPPQISIISQYCQGLFIVASTVFKYLDTFGGDSLARFGDFASGSLDLKLQGIDSLYNRILSEAYSGLEAKEAGLIHSCLAILVSAEIPLSVQDYAQLLQRDTRTIRQAFKSLHSVVEVPSSREPRGDNDQGTVNVFHASFVDHLTSKEHRMERWSIDHISAHSAMADMCLSLMDSMLHFGISGVQTSYRLNTDQPTPLRLSPVLDYACRTWLSHTLHAGVPEVLEQRMSLFIKGPRLLYWIEALSVARRVADTGQTALGDVITFLEHFSKMHLPEDLQRLADDLAVFLSDFYRPISQSAPHLYLSALPFFAAAGTPSTISFPNYPSTPVVHHHLKRKRDAVTFYCSSGMGLECFAFSSGGKYIRSVHADGAVRIWNARTGDMTGSLPPVAARGTHLNRNLATISSDLTFIAMCIGHKAFLSNSYTGELVDVLAYEGPLYAIALAPNRTQVAVSTYDCRLLVRNWTLGGGGILVNGYSAPIYSLAFSPNGDYLACGLYDGNVVLWEVGTNFIRKPLTPVLVGHSDLVTWVTFSPDSRSVAACSFDKTIRVWDVQSGDSVLTPLEGHTAAVFCIAYSPDGTHIASTARDKTTRIWDAKTGRQIYEPLRREQSSNMLLFSPDSSHLLVGATEDYNFHLWDLHSEHRKTDTAEFHTGSVYAVAFSLPAGDNIASQTADGTARLWDMHTGLPTSSPLDVHSHVPLLACSRSGLKRALESQEELPALGSLVQSITRGDITIVADFSPDGKYMLSLSETGLLRLWDVQTFYLISEVACGLPLAQPWSFSVDGETIACSTSSGNIELWKIRSREDSRKILVGHAPIVRSTAFSPDGKLLVSAAQDRSIRIWDVEKGDQLFRPLVGHANGVQSAVFSPDGKFIISGSDDRTMGLWSAQNGDLISLVRGHVDSVLTVAFSPDGEHIASGSSDLRVWKTSGLFPIPGRELDASKKYPFLNDYPSGSLVLNDDGWVKNLAGDLLLWVPSKFRDTLFFHPALVHIITDGSTRVELSNAAYHGEEWRKCRDVAPEGGGKPWPIPADRAHFYHDPDSPLVQFFDMAEGCYIQEITLDSEE</sequence>
<dbReference type="InterPro" id="IPR020472">
    <property type="entry name" value="WD40_PAC1"/>
</dbReference>
<evidence type="ECO:0000256" key="1">
    <source>
        <dbReference type="ARBA" id="ARBA00022574"/>
    </source>
</evidence>
<accession>A0A8H6HEF6</accession>
<dbReference type="InterPro" id="IPR056884">
    <property type="entry name" value="NPHP3-like_N"/>
</dbReference>
<dbReference type="PANTHER" id="PTHR44019:SF8">
    <property type="entry name" value="POC1 CENTRIOLAR PROTEIN HOMOLOG"/>
    <property type="match status" value="1"/>
</dbReference>
<feature type="repeat" description="WD" evidence="3">
    <location>
        <begin position="1034"/>
        <end position="1075"/>
    </location>
</feature>
<dbReference type="Proteomes" id="UP000521943">
    <property type="component" value="Unassembled WGS sequence"/>
</dbReference>
<dbReference type="CDD" id="cd00200">
    <property type="entry name" value="WD40"/>
    <property type="match status" value="1"/>
</dbReference>
<organism evidence="6 7">
    <name type="scientific">Ephemerocybe angulata</name>
    <dbReference type="NCBI Taxonomy" id="980116"/>
    <lineage>
        <taxon>Eukaryota</taxon>
        <taxon>Fungi</taxon>
        <taxon>Dikarya</taxon>
        <taxon>Basidiomycota</taxon>
        <taxon>Agaricomycotina</taxon>
        <taxon>Agaricomycetes</taxon>
        <taxon>Agaricomycetidae</taxon>
        <taxon>Agaricales</taxon>
        <taxon>Agaricineae</taxon>
        <taxon>Psathyrellaceae</taxon>
        <taxon>Ephemerocybe</taxon>
    </lineage>
</organism>
<keyword evidence="1 3" id="KW-0853">WD repeat</keyword>
<evidence type="ECO:0000256" key="2">
    <source>
        <dbReference type="ARBA" id="ARBA00022737"/>
    </source>
</evidence>
<evidence type="ECO:0000259" key="5">
    <source>
        <dbReference type="Pfam" id="PF24883"/>
    </source>
</evidence>
<feature type="repeat" description="WD" evidence="3">
    <location>
        <begin position="1412"/>
        <end position="1437"/>
    </location>
</feature>
<gene>
    <name evidence="6" type="ORF">DFP72DRAFT_925948</name>
</gene>
<dbReference type="InterPro" id="IPR015943">
    <property type="entry name" value="WD40/YVTN_repeat-like_dom_sf"/>
</dbReference>
<evidence type="ECO:0000313" key="6">
    <source>
        <dbReference type="EMBL" id="KAF6745539.1"/>
    </source>
</evidence>
<dbReference type="PROSITE" id="PS50082">
    <property type="entry name" value="WD_REPEATS_2"/>
    <property type="match status" value="9"/>
</dbReference>
<dbReference type="InterPro" id="IPR019775">
    <property type="entry name" value="WD40_repeat_CS"/>
</dbReference>
<feature type="repeat" description="WD" evidence="3">
    <location>
        <begin position="988"/>
        <end position="1021"/>
    </location>
</feature>
<feature type="repeat" description="WD" evidence="3">
    <location>
        <begin position="866"/>
        <end position="900"/>
    </location>
</feature>
<name>A0A8H6HEF6_9AGAR</name>
<dbReference type="Pfam" id="PF00400">
    <property type="entry name" value="WD40"/>
    <property type="match status" value="8"/>
</dbReference>
<feature type="repeat" description="WD" evidence="3">
    <location>
        <begin position="1370"/>
        <end position="1411"/>
    </location>
</feature>
<dbReference type="PANTHER" id="PTHR44019">
    <property type="entry name" value="WD REPEAT-CONTAINING PROTEIN 55"/>
    <property type="match status" value="1"/>
</dbReference>
<dbReference type="SUPFAM" id="SSF50998">
    <property type="entry name" value="Quinoprotein alcohol dehydrogenase-like"/>
    <property type="match status" value="1"/>
</dbReference>
<keyword evidence="7" id="KW-1185">Reference proteome</keyword>
<protein>
    <recommendedName>
        <fullName evidence="5">Nephrocystin 3-like N-terminal domain-containing protein</fullName>
    </recommendedName>
</protein>
<dbReference type="PROSITE" id="PS50294">
    <property type="entry name" value="WD_REPEATS_REGION"/>
    <property type="match status" value="7"/>
</dbReference>
<feature type="repeat" description="WD" evidence="3">
    <location>
        <begin position="1163"/>
        <end position="1205"/>
    </location>
</feature>
<dbReference type="InterPro" id="IPR011047">
    <property type="entry name" value="Quinoprotein_ADH-like_sf"/>
</dbReference>
<feature type="repeat" description="WD" evidence="3">
    <location>
        <begin position="1077"/>
        <end position="1118"/>
    </location>
</feature>
<dbReference type="Pfam" id="PF24883">
    <property type="entry name" value="NPHP3_N"/>
    <property type="match status" value="1"/>
</dbReference>
<feature type="repeat" description="WD" evidence="3">
    <location>
        <begin position="1327"/>
        <end position="1368"/>
    </location>
</feature>
<reference evidence="6 7" key="1">
    <citation type="submission" date="2020-07" db="EMBL/GenBank/DDBJ databases">
        <title>Comparative genomics of pyrophilous fungi reveals a link between fire events and developmental genes.</title>
        <authorList>
            <consortium name="DOE Joint Genome Institute"/>
            <person name="Steindorff A.S."/>
            <person name="Carver A."/>
            <person name="Calhoun S."/>
            <person name="Stillman K."/>
            <person name="Liu H."/>
            <person name="Lipzen A."/>
            <person name="Pangilinan J."/>
            <person name="Labutti K."/>
            <person name="Bruns T.D."/>
            <person name="Grigoriev I.V."/>
        </authorList>
    </citation>
    <scope>NUCLEOTIDE SEQUENCE [LARGE SCALE GENOMIC DNA]</scope>
    <source>
        <strain evidence="6 7">CBS 144469</strain>
    </source>
</reference>
<dbReference type="InterPro" id="IPR050505">
    <property type="entry name" value="WDR55/POC1"/>
</dbReference>